<comment type="caution">
    <text evidence="1">The sequence shown here is derived from an EMBL/GenBank/DDBJ whole genome shotgun (WGS) entry which is preliminary data.</text>
</comment>
<keyword evidence="2" id="KW-1185">Reference proteome</keyword>
<gene>
    <name evidence="1" type="ORF">OPT61_g6726</name>
</gene>
<name>A0ACC2I673_9PLEO</name>
<sequence>MTALNTEPTQILLLGAGELGRAVLVSISTLLNTHITLGVRTPSKSTHLRSPTIELAEIDLTSPSAALVETFSRYHIVISCTGFASSPGSVTKLATEVLEAGKLRRQRGDGRIWFFPWQWGVDYDVTLDGNGLMPLFGEQKAVRDSLREKAEESHVKWTVVSTGIFMSFLFEPFWGIVDRSKEREGKLTVRCLRDWKHGVTVTDVADIARATKRILAGDIDAENKVVYVAGDAVRYEELATIIGRVTGHEVAREEWDVERLWQELRKDPEDGIKKYRLVFAGDGVFWEKDKTMNYRLEMEMMDVETTPTCRSDHYVAAVGSLFTRFGNAAAFAPVAAVAPLHSLAPPRMLGISVSSRLQLGLEK</sequence>
<accession>A0ACC2I673</accession>
<dbReference type="Proteomes" id="UP001153331">
    <property type="component" value="Unassembled WGS sequence"/>
</dbReference>
<dbReference type="EMBL" id="JAPHNI010000500">
    <property type="protein sequence ID" value="KAJ8110431.1"/>
    <property type="molecule type" value="Genomic_DNA"/>
</dbReference>
<reference evidence="1" key="1">
    <citation type="submission" date="2022-11" db="EMBL/GenBank/DDBJ databases">
        <title>Genome Sequence of Boeremia exigua.</title>
        <authorList>
            <person name="Buettner E."/>
        </authorList>
    </citation>
    <scope>NUCLEOTIDE SEQUENCE</scope>
    <source>
        <strain evidence="1">CU02</strain>
    </source>
</reference>
<organism evidence="1 2">
    <name type="scientific">Boeremia exigua</name>
    <dbReference type="NCBI Taxonomy" id="749465"/>
    <lineage>
        <taxon>Eukaryota</taxon>
        <taxon>Fungi</taxon>
        <taxon>Dikarya</taxon>
        <taxon>Ascomycota</taxon>
        <taxon>Pezizomycotina</taxon>
        <taxon>Dothideomycetes</taxon>
        <taxon>Pleosporomycetidae</taxon>
        <taxon>Pleosporales</taxon>
        <taxon>Pleosporineae</taxon>
        <taxon>Didymellaceae</taxon>
        <taxon>Boeremia</taxon>
    </lineage>
</organism>
<evidence type="ECO:0000313" key="1">
    <source>
        <dbReference type="EMBL" id="KAJ8110431.1"/>
    </source>
</evidence>
<protein>
    <submittedName>
        <fullName evidence="1">Uncharacterized protein</fullName>
    </submittedName>
</protein>
<evidence type="ECO:0000313" key="2">
    <source>
        <dbReference type="Proteomes" id="UP001153331"/>
    </source>
</evidence>
<proteinExistence type="predicted"/>